<evidence type="ECO:0000313" key="8">
    <source>
        <dbReference type="Proteomes" id="UP000285875"/>
    </source>
</evidence>
<dbReference type="Pfam" id="PF04932">
    <property type="entry name" value="Wzy_C"/>
    <property type="match status" value="1"/>
</dbReference>
<keyword evidence="7" id="KW-0503">Monooxygenase</keyword>
<keyword evidence="3 5" id="KW-1133">Transmembrane helix</keyword>
<comment type="subcellular location">
    <subcellularLocation>
        <location evidence="1">Membrane</location>
        <topology evidence="1">Multi-pass membrane protein</topology>
    </subcellularLocation>
</comment>
<evidence type="ECO:0000256" key="3">
    <source>
        <dbReference type="ARBA" id="ARBA00022989"/>
    </source>
</evidence>
<feature type="transmembrane region" description="Helical" evidence="5">
    <location>
        <begin position="34"/>
        <end position="50"/>
    </location>
</feature>
<dbReference type="Proteomes" id="UP000285875">
    <property type="component" value="Chromosome"/>
</dbReference>
<dbReference type="RefSeq" id="WP_097799539.1">
    <property type="nucleotide sequence ID" value="NZ_CP025570.1"/>
</dbReference>
<feature type="transmembrane region" description="Helical" evidence="5">
    <location>
        <begin position="114"/>
        <end position="134"/>
    </location>
</feature>
<feature type="transmembrane region" description="Helical" evidence="5">
    <location>
        <begin position="85"/>
        <end position="102"/>
    </location>
</feature>
<protein>
    <submittedName>
        <fullName evidence="7">Beta-carotene 15,15'-monooxygenase</fullName>
    </submittedName>
</protein>
<keyword evidence="4 5" id="KW-0472">Membrane</keyword>
<dbReference type="GO" id="GO:0016020">
    <property type="term" value="C:membrane"/>
    <property type="evidence" value="ECO:0007669"/>
    <property type="project" value="UniProtKB-SubCell"/>
</dbReference>
<proteinExistence type="predicted"/>
<feature type="transmembrane region" description="Helical" evidence="5">
    <location>
        <begin position="55"/>
        <end position="73"/>
    </location>
</feature>
<dbReference type="InterPro" id="IPR051533">
    <property type="entry name" value="WaaL-like"/>
</dbReference>
<evidence type="ECO:0000256" key="5">
    <source>
        <dbReference type="SAM" id="Phobius"/>
    </source>
</evidence>
<feature type="transmembrane region" description="Helical" evidence="5">
    <location>
        <begin position="154"/>
        <end position="177"/>
    </location>
</feature>
<evidence type="ECO:0000256" key="4">
    <source>
        <dbReference type="ARBA" id="ARBA00023136"/>
    </source>
</evidence>
<evidence type="ECO:0000313" key="7">
    <source>
        <dbReference type="EMBL" id="AZZ40346.1"/>
    </source>
</evidence>
<feature type="domain" description="O-antigen ligase-related" evidence="6">
    <location>
        <begin position="194"/>
        <end position="326"/>
    </location>
</feature>
<gene>
    <name evidence="7" type="ORF">C0Z10_11970</name>
</gene>
<reference evidence="8" key="1">
    <citation type="submission" date="2017-12" db="EMBL/GenBank/DDBJ databases">
        <title>Whole genome sequencing of Acidipropionibacterium jensenii strains JS279 and JS280.</title>
        <authorList>
            <person name="Deptula P."/>
            <person name="Laine P."/>
            <person name="Smolander O.-P."/>
            <person name="Paulin L."/>
            <person name="Auvinen P."/>
            <person name="Varmanen P."/>
        </authorList>
    </citation>
    <scope>NUCLEOTIDE SEQUENCE [LARGE SCALE GENOMIC DNA]</scope>
    <source>
        <strain evidence="8">JS280</strain>
    </source>
</reference>
<dbReference type="InterPro" id="IPR007016">
    <property type="entry name" value="O-antigen_ligase-rel_domated"/>
</dbReference>
<feature type="transmembrane region" description="Helical" evidence="5">
    <location>
        <begin position="319"/>
        <end position="343"/>
    </location>
</feature>
<dbReference type="EMBL" id="CP025570">
    <property type="protein sequence ID" value="AZZ40346.1"/>
    <property type="molecule type" value="Genomic_DNA"/>
</dbReference>
<evidence type="ECO:0000256" key="2">
    <source>
        <dbReference type="ARBA" id="ARBA00022692"/>
    </source>
</evidence>
<feature type="transmembrane region" description="Helical" evidence="5">
    <location>
        <begin position="363"/>
        <end position="379"/>
    </location>
</feature>
<accession>A0A3T0S1U4</accession>
<evidence type="ECO:0000259" key="6">
    <source>
        <dbReference type="Pfam" id="PF04932"/>
    </source>
</evidence>
<keyword evidence="7" id="KW-0560">Oxidoreductase</keyword>
<organism evidence="7 8">
    <name type="scientific">Acidipropionibacterium jensenii</name>
    <dbReference type="NCBI Taxonomy" id="1749"/>
    <lineage>
        <taxon>Bacteria</taxon>
        <taxon>Bacillati</taxon>
        <taxon>Actinomycetota</taxon>
        <taxon>Actinomycetes</taxon>
        <taxon>Propionibacteriales</taxon>
        <taxon>Propionibacteriaceae</taxon>
        <taxon>Acidipropionibacterium</taxon>
    </lineage>
</organism>
<feature type="transmembrane region" description="Helical" evidence="5">
    <location>
        <begin position="228"/>
        <end position="249"/>
    </location>
</feature>
<dbReference type="PANTHER" id="PTHR37422:SF13">
    <property type="entry name" value="LIPOPOLYSACCHARIDE BIOSYNTHESIS PROTEIN PA4999-RELATED"/>
    <property type="match status" value="1"/>
</dbReference>
<dbReference type="AlphaFoldDB" id="A0A3T0S1U4"/>
<feature type="transmembrane region" description="Helical" evidence="5">
    <location>
        <begin position="189"/>
        <end position="222"/>
    </location>
</feature>
<evidence type="ECO:0000256" key="1">
    <source>
        <dbReference type="ARBA" id="ARBA00004141"/>
    </source>
</evidence>
<sequence length="447" mass="48413">MTRRLGEGALVASFMLVPVLTAWASTATIAGLPPVRLLALALLALVVLLRDRLGVIAQVLLLVTAVWLAWGLFLVQPGGDGYKELLGVGAGMITVIAMTMAARSRRWLTRLCRAWLIGMLVTGLPGLVELITGRHLPNYRLSAPPWVRASATDIASFMVNPNLFAYFLVVGMTVMIVGWQMEDGAVMRFLYFTTALLAAVLVFFTGSRLCLAAAALLLVWMVVRSRALARTVATLAVLGVLAGLAGGYLPRVLAGTTQFVHDLSSTSGQSRMHLYQNGFWMLLRSHGLGIGPAQFQTLVSQAPWPTYESVDPHSGFTEVFSGYGLVIGSALLALVGAALLAALRGDWHRYPLRQGGTPYLRSLLLQAVAVSLVISPMLVMANSSFLRATVAWAQLGTVAVWCQALLEPDRWRLDDRPPSRTVSPQLPRRYRIARRAAVGRAQPPAHE</sequence>
<keyword evidence="2 5" id="KW-0812">Transmembrane</keyword>
<name>A0A3T0S1U4_9ACTN</name>
<dbReference type="KEGG" id="aji:C0Z10_11970"/>
<dbReference type="GO" id="GO:0004497">
    <property type="term" value="F:monooxygenase activity"/>
    <property type="evidence" value="ECO:0007669"/>
    <property type="project" value="UniProtKB-KW"/>
</dbReference>
<dbReference type="PANTHER" id="PTHR37422">
    <property type="entry name" value="TEICHURONIC ACID BIOSYNTHESIS PROTEIN TUAE"/>
    <property type="match status" value="1"/>
</dbReference>